<dbReference type="OMA" id="CAMSLCP"/>
<dbReference type="EMBL" id="KV921424">
    <property type="protein sequence ID" value="ORE15424.1"/>
    <property type="molecule type" value="Genomic_DNA"/>
</dbReference>
<name>A0A1X0RTV4_RHIZD</name>
<protein>
    <submittedName>
        <fullName evidence="1">Uncharacterized protein</fullName>
    </submittedName>
</protein>
<organism evidence="1 2">
    <name type="scientific">Rhizopus microsporus</name>
    <dbReference type="NCBI Taxonomy" id="58291"/>
    <lineage>
        <taxon>Eukaryota</taxon>
        <taxon>Fungi</taxon>
        <taxon>Fungi incertae sedis</taxon>
        <taxon>Mucoromycota</taxon>
        <taxon>Mucoromycotina</taxon>
        <taxon>Mucoromycetes</taxon>
        <taxon>Mucorales</taxon>
        <taxon>Mucorineae</taxon>
        <taxon>Rhizopodaceae</taxon>
        <taxon>Rhizopus</taxon>
    </lineage>
</organism>
<evidence type="ECO:0000313" key="2">
    <source>
        <dbReference type="Proteomes" id="UP000242381"/>
    </source>
</evidence>
<evidence type="ECO:0000313" key="1">
    <source>
        <dbReference type="EMBL" id="ORE15424.1"/>
    </source>
</evidence>
<reference evidence="1 2" key="1">
    <citation type="journal article" date="2016" name="Proc. Natl. Acad. Sci. U.S.A.">
        <title>Lipid metabolic changes in an early divergent fungus govern the establishment of a mutualistic symbiosis with endobacteria.</title>
        <authorList>
            <person name="Lastovetsky O.A."/>
            <person name="Gaspar M.L."/>
            <person name="Mondo S.J."/>
            <person name="LaButti K.M."/>
            <person name="Sandor L."/>
            <person name="Grigoriev I.V."/>
            <person name="Henry S.A."/>
            <person name="Pawlowska T.E."/>
        </authorList>
    </citation>
    <scope>NUCLEOTIDE SEQUENCE [LARGE SCALE GENOMIC DNA]</scope>
    <source>
        <strain evidence="1 2">ATCC 11559</strain>
    </source>
</reference>
<sequence length="182" mass="18102">MFILTVTHFINKMKNPYIIIAIAAFLIAIVCAAEDDIPKPTGIHTAPGVVCPMTVCPTNTLSKRDKPACPASCPDNCRIIDDVCCPGVQKAVCYPASASQSHSAAPTAASSAVTSAVPTASSASVSSAASTVTPSASASSTASSAPVSPAASSPSPSAANSIQLTISTSIIVAIIVAGLQCL</sequence>
<proteinExistence type="predicted"/>
<dbReference type="Proteomes" id="UP000242381">
    <property type="component" value="Unassembled WGS sequence"/>
</dbReference>
<gene>
    <name evidence="1" type="ORF">BCV71DRAFT_257347</name>
</gene>
<accession>A0A1X0RTV4</accession>
<dbReference type="VEuPathDB" id="FungiDB:BCV72DRAFT_239114"/>
<dbReference type="AlphaFoldDB" id="A0A1X0RTV4"/>